<feature type="compositionally biased region" description="Polar residues" evidence="10">
    <location>
        <begin position="706"/>
        <end position="717"/>
    </location>
</feature>
<dbReference type="Proteomes" id="UP001149090">
    <property type="component" value="Unassembled WGS sequence"/>
</dbReference>
<feature type="region of interest" description="Disordered" evidence="10">
    <location>
        <begin position="256"/>
        <end position="320"/>
    </location>
</feature>
<evidence type="ECO:0000256" key="10">
    <source>
        <dbReference type="SAM" id="MobiDB-lite"/>
    </source>
</evidence>
<evidence type="ECO:0000313" key="12">
    <source>
        <dbReference type="EMBL" id="KAJ5073682.1"/>
    </source>
</evidence>
<feature type="compositionally biased region" description="Basic and acidic residues" evidence="10">
    <location>
        <begin position="353"/>
        <end position="368"/>
    </location>
</feature>
<keyword evidence="6 9" id="KW-0067">ATP-binding</keyword>
<keyword evidence="3" id="KW-0808">Transferase</keyword>
<dbReference type="FunFam" id="1.10.510.10:FF:000275">
    <property type="entry name" value="SRSF protein kinase 2 isoform X3"/>
    <property type="match status" value="1"/>
</dbReference>
<evidence type="ECO:0000256" key="8">
    <source>
        <dbReference type="ARBA" id="ARBA00048679"/>
    </source>
</evidence>
<feature type="binding site" evidence="9">
    <location>
        <position position="107"/>
    </location>
    <ligand>
        <name>ATP</name>
        <dbReference type="ChEBI" id="CHEBI:30616"/>
    </ligand>
</feature>
<evidence type="ECO:0000256" key="4">
    <source>
        <dbReference type="ARBA" id="ARBA00022741"/>
    </source>
</evidence>
<keyword evidence="4 9" id="KW-0547">Nucleotide-binding</keyword>
<evidence type="ECO:0000259" key="11">
    <source>
        <dbReference type="PROSITE" id="PS50011"/>
    </source>
</evidence>
<feature type="region of interest" description="Disordered" evidence="10">
    <location>
        <begin position="338"/>
        <end position="516"/>
    </location>
</feature>
<accession>A0A9Q0LIT2</accession>
<dbReference type="GO" id="GO:0000245">
    <property type="term" value="P:spliceosomal complex assembly"/>
    <property type="evidence" value="ECO:0007669"/>
    <property type="project" value="TreeGrafter"/>
</dbReference>
<keyword evidence="13" id="KW-1185">Reference proteome</keyword>
<evidence type="ECO:0000256" key="9">
    <source>
        <dbReference type="PROSITE-ProRule" id="PRU10141"/>
    </source>
</evidence>
<comment type="caution">
    <text evidence="12">The sequence shown here is derived from an EMBL/GenBank/DDBJ whole genome shotgun (WGS) entry which is preliminary data.</text>
</comment>
<feature type="compositionally biased region" description="Polar residues" evidence="10">
    <location>
        <begin position="378"/>
        <end position="389"/>
    </location>
</feature>
<feature type="region of interest" description="Disordered" evidence="10">
    <location>
        <begin position="695"/>
        <end position="717"/>
    </location>
</feature>
<evidence type="ECO:0000313" key="13">
    <source>
        <dbReference type="Proteomes" id="UP001149090"/>
    </source>
</evidence>
<feature type="region of interest" description="Disordered" evidence="10">
    <location>
        <begin position="1"/>
        <end position="31"/>
    </location>
</feature>
<evidence type="ECO:0000256" key="3">
    <source>
        <dbReference type="ARBA" id="ARBA00022679"/>
    </source>
</evidence>
<gene>
    <name evidence="12" type="ORF">M0811_08519</name>
</gene>
<dbReference type="PROSITE" id="PS00107">
    <property type="entry name" value="PROTEIN_KINASE_ATP"/>
    <property type="match status" value="1"/>
</dbReference>
<evidence type="ECO:0000256" key="5">
    <source>
        <dbReference type="ARBA" id="ARBA00022777"/>
    </source>
</evidence>
<dbReference type="Gene3D" id="3.30.200.20">
    <property type="entry name" value="Phosphorylase Kinase, domain 1"/>
    <property type="match status" value="1"/>
</dbReference>
<dbReference type="SMART" id="SM00220">
    <property type="entry name" value="S_TKc"/>
    <property type="match status" value="1"/>
</dbReference>
<dbReference type="InterPro" id="IPR051334">
    <property type="entry name" value="SRPK"/>
</dbReference>
<evidence type="ECO:0000256" key="2">
    <source>
        <dbReference type="ARBA" id="ARBA00022527"/>
    </source>
</evidence>
<dbReference type="OMA" id="NHKGPNG"/>
<dbReference type="GO" id="GO:0004674">
    <property type="term" value="F:protein serine/threonine kinase activity"/>
    <property type="evidence" value="ECO:0007669"/>
    <property type="project" value="UniProtKB-KW"/>
</dbReference>
<feature type="region of interest" description="Disordered" evidence="10">
    <location>
        <begin position="43"/>
        <end position="63"/>
    </location>
</feature>
<feature type="compositionally biased region" description="Basic and acidic residues" evidence="10">
    <location>
        <begin position="301"/>
        <end position="315"/>
    </location>
</feature>
<comment type="catalytic activity">
    <reaction evidence="8">
        <text>L-seryl-[protein] + ATP = O-phospho-L-seryl-[protein] + ADP + H(+)</text>
        <dbReference type="Rhea" id="RHEA:17989"/>
        <dbReference type="Rhea" id="RHEA-COMP:9863"/>
        <dbReference type="Rhea" id="RHEA-COMP:11604"/>
        <dbReference type="ChEBI" id="CHEBI:15378"/>
        <dbReference type="ChEBI" id="CHEBI:29999"/>
        <dbReference type="ChEBI" id="CHEBI:30616"/>
        <dbReference type="ChEBI" id="CHEBI:83421"/>
        <dbReference type="ChEBI" id="CHEBI:456216"/>
        <dbReference type="EC" id="2.7.11.1"/>
    </reaction>
</comment>
<dbReference type="PANTHER" id="PTHR47634">
    <property type="entry name" value="PROTEIN KINASE DOMAIN-CONTAINING PROTEIN-RELATED"/>
    <property type="match status" value="1"/>
</dbReference>
<sequence>MIPKKKSKSNLITKSNLQSKKTTGQSKKKITKKFIKKKVPLQAQIAKTSSESDQEDQSEYKPGGYHPVKVGDVYYKRYKILCKIGWGQFSTVWAADDFQKSRYVALKIVKSGKEYQVAVQDEISILKKIYIEDREGKNHVVRLFDHFFIKGPNGTHPCMVFELLGDKNLLGLIKEYHYLGLPVPMVKSLSKQMLIGLDYLQTKCKIIHTDIKPENVMLYYKVGSFSKTALKKLGTSFTERYYQRKRLIQKRMEMKKSLREKQNSDSSPPPAKIPSKSPIRNLQSTSPKPPKQNTKPVANKKIPEKKTVAKKELKKPIHSSSKIQILKTISEMGIELKGKKNQKSWKSQNQDQNQEKEKEKEKEKKVEISNDSLPKISLNHSSFNITKSSMLKPRVLRKPKLSTEKITSFAIPKDTKDTKNKKTVQSKNLYPFKSRLQKFKKNQENEKNKNKNTNANANKNKNTNKNKNKKETKQITKSTSTDKIDSSDSKSNKSTKDEENSNETKTQKTTNSKKKQKLEEKPIKCKIIDFGNACWVDKHFAPNIQTRQYRSPEVILGYEYTESADTWSLGCMIFELLTGDFLFNPKKREYCSKDEEHLALIMELIGDIPKELALGGPKSEKFFNSNGKLKNISRIYYLPLKDILVSKYHFTPQDSDQICSFLLPMLSYDYQNRISPAECLKNLWLSESSFDNQEDTTFSDTSTETNPQNFSTELDQN</sequence>
<feature type="compositionally biased region" description="Low complexity" evidence="10">
    <location>
        <begin position="695"/>
        <end position="705"/>
    </location>
</feature>
<dbReference type="InterPro" id="IPR011009">
    <property type="entry name" value="Kinase-like_dom_sf"/>
</dbReference>
<dbReference type="PROSITE" id="PS00108">
    <property type="entry name" value="PROTEIN_KINASE_ST"/>
    <property type="match status" value="1"/>
</dbReference>
<dbReference type="PROSITE" id="PS50011">
    <property type="entry name" value="PROTEIN_KINASE_DOM"/>
    <property type="match status" value="1"/>
</dbReference>
<dbReference type="AlphaFoldDB" id="A0A9Q0LIT2"/>
<protein>
    <recommendedName>
        <fullName evidence="1">non-specific serine/threonine protein kinase</fullName>
        <ecNumber evidence="1">2.7.11.1</ecNumber>
    </recommendedName>
</protein>
<keyword evidence="2" id="KW-0723">Serine/threonine-protein kinase</keyword>
<proteinExistence type="predicted"/>
<name>A0A9Q0LIT2_ANAIG</name>
<dbReference type="InterPro" id="IPR000719">
    <property type="entry name" value="Prot_kinase_dom"/>
</dbReference>
<dbReference type="InterPro" id="IPR017441">
    <property type="entry name" value="Protein_kinase_ATP_BS"/>
</dbReference>
<evidence type="ECO:0000256" key="1">
    <source>
        <dbReference type="ARBA" id="ARBA00012513"/>
    </source>
</evidence>
<dbReference type="SUPFAM" id="SSF56112">
    <property type="entry name" value="Protein kinase-like (PK-like)"/>
    <property type="match status" value="1"/>
</dbReference>
<dbReference type="GO" id="GO:0005524">
    <property type="term" value="F:ATP binding"/>
    <property type="evidence" value="ECO:0007669"/>
    <property type="project" value="UniProtKB-UniRule"/>
</dbReference>
<dbReference type="PANTHER" id="PTHR47634:SF9">
    <property type="entry name" value="PROTEIN KINASE DOMAIN-CONTAINING PROTEIN-RELATED"/>
    <property type="match status" value="1"/>
</dbReference>
<evidence type="ECO:0000256" key="7">
    <source>
        <dbReference type="ARBA" id="ARBA00047899"/>
    </source>
</evidence>
<feature type="compositionally biased region" description="Low complexity" evidence="10">
    <location>
        <begin position="451"/>
        <end position="461"/>
    </location>
</feature>
<dbReference type="GO" id="GO:0050684">
    <property type="term" value="P:regulation of mRNA processing"/>
    <property type="evidence" value="ECO:0007669"/>
    <property type="project" value="TreeGrafter"/>
</dbReference>
<dbReference type="EC" id="2.7.11.1" evidence="1"/>
<dbReference type="Pfam" id="PF00069">
    <property type="entry name" value="Pkinase"/>
    <property type="match status" value="2"/>
</dbReference>
<feature type="domain" description="Protein kinase" evidence="11">
    <location>
        <begin position="78"/>
        <end position="685"/>
    </location>
</feature>
<dbReference type="Gene3D" id="1.10.510.10">
    <property type="entry name" value="Transferase(Phosphotransferase) domain 1"/>
    <property type="match status" value="2"/>
</dbReference>
<organism evidence="12 13">
    <name type="scientific">Anaeramoeba ignava</name>
    <name type="common">Anaerobic marine amoeba</name>
    <dbReference type="NCBI Taxonomy" id="1746090"/>
    <lineage>
        <taxon>Eukaryota</taxon>
        <taxon>Metamonada</taxon>
        <taxon>Anaeramoebidae</taxon>
        <taxon>Anaeramoeba</taxon>
    </lineage>
</organism>
<evidence type="ECO:0000256" key="6">
    <source>
        <dbReference type="ARBA" id="ARBA00022840"/>
    </source>
</evidence>
<keyword evidence="5" id="KW-0418">Kinase</keyword>
<reference evidence="12" key="1">
    <citation type="submission" date="2022-10" db="EMBL/GenBank/DDBJ databases">
        <title>Novel sulphate-reducing endosymbionts in the free-living metamonad Anaeramoeba.</title>
        <authorList>
            <person name="Jerlstrom-Hultqvist J."/>
            <person name="Cepicka I."/>
            <person name="Gallot-Lavallee L."/>
            <person name="Salas-Leiva D."/>
            <person name="Curtis B.A."/>
            <person name="Zahonova K."/>
            <person name="Pipaliya S."/>
            <person name="Dacks J."/>
            <person name="Roger A.J."/>
        </authorList>
    </citation>
    <scope>NUCLEOTIDE SEQUENCE</scope>
    <source>
        <strain evidence="12">BMAN</strain>
    </source>
</reference>
<feature type="compositionally biased region" description="Basic and acidic residues" evidence="10">
    <location>
        <begin position="469"/>
        <end position="499"/>
    </location>
</feature>
<dbReference type="EMBL" id="JAPDFW010000073">
    <property type="protein sequence ID" value="KAJ5073682.1"/>
    <property type="molecule type" value="Genomic_DNA"/>
</dbReference>
<dbReference type="OrthoDB" id="2649at2759"/>
<feature type="compositionally biased region" description="Polar residues" evidence="10">
    <location>
        <begin position="280"/>
        <end position="296"/>
    </location>
</feature>
<dbReference type="InterPro" id="IPR008271">
    <property type="entry name" value="Ser/Thr_kinase_AS"/>
</dbReference>
<comment type="catalytic activity">
    <reaction evidence="7">
        <text>L-threonyl-[protein] + ATP = O-phospho-L-threonyl-[protein] + ADP + H(+)</text>
        <dbReference type="Rhea" id="RHEA:46608"/>
        <dbReference type="Rhea" id="RHEA-COMP:11060"/>
        <dbReference type="Rhea" id="RHEA-COMP:11605"/>
        <dbReference type="ChEBI" id="CHEBI:15378"/>
        <dbReference type="ChEBI" id="CHEBI:30013"/>
        <dbReference type="ChEBI" id="CHEBI:30616"/>
        <dbReference type="ChEBI" id="CHEBI:61977"/>
        <dbReference type="ChEBI" id="CHEBI:456216"/>
        <dbReference type="EC" id="2.7.11.1"/>
    </reaction>
</comment>